<reference evidence="1 2" key="2">
    <citation type="journal article" date="2016" name="Genome Announc.">
        <title>Fully Closed Genome Sequences of Five Type Strains of the Genus Cronobacter and One Cronobacter sakazakii Strain.</title>
        <authorList>
            <person name="Moine D."/>
            <person name="Kassam M."/>
            <person name="Baert L."/>
            <person name="Tang Y."/>
            <person name="Barretto C."/>
            <person name="Ngom Bru C."/>
            <person name="Klijn A."/>
            <person name="Descombes P."/>
        </authorList>
    </citation>
    <scope>NUCLEOTIDE SEQUENCE [LARGE SCALE GENOMIC DNA]</scope>
    <source>
        <strain evidence="1 2">LMG 26250</strain>
    </source>
</reference>
<dbReference type="EMBL" id="CP012264">
    <property type="protein sequence ID" value="ALB61112.1"/>
    <property type="molecule type" value="Genomic_DNA"/>
</dbReference>
<accession>A0ABM5V7G8</accession>
<evidence type="ECO:0000313" key="2">
    <source>
        <dbReference type="Proteomes" id="UP000067320"/>
    </source>
</evidence>
<keyword evidence="2" id="KW-1185">Reference proteome</keyword>
<organism evidence="1 2">
    <name type="scientific">Cronobacter condimenti 1330</name>
    <dbReference type="NCBI Taxonomy" id="1073999"/>
    <lineage>
        <taxon>Bacteria</taxon>
        <taxon>Pseudomonadati</taxon>
        <taxon>Pseudomonadota</taxon>
        <taxon>Gammaproteobacteria</taxon>
        <taxon>Enterobacterales</taxon>
        <taxon>Enterobacteriaceae</taxon>
        <taxon>Cronobacter</taxon>
    </lineage>
</organism>
<dbReference type="RefSeq" id="WP_032984881.1">
    <property type="nucleotide sequence ID" value="NZ_CAKW01000136.1"/>
</dbReference>
<evidence type="ECO:0000313" key="1">
    <source>
        <dbReference type="EMBL" id="ALB61112.1"/>
    </source>
</evidence>
<sequence>MLDLSYLSDDIGNGPSLILNDRVVRKLEDSFLFLKEKTGVYVDPYGKTRIYPEHQKILIKYLESKSKDDDISAFVAFLSSSISQDEVIIADGD</sequence>
<protein>
    <submittedName>
        <fullName evidence="1">Uncharacterized protein</fullName>
    </submittedName>
</protein>
<gene>
    <name evidence="1" type="ORF">AFK62_00585</name>
</gene>
<proteinExistence type="predicted"/>
<reference evidence="2" key="1">
    <citation type="submission" date="2015-09" db="EMBL/GenBank/DDBJ databases">
        <title>Cronobacter genome sequencing and assembly.</title>
        <authorList>
            <person name="Descombes P."/>
            <person name="Baert L."/>
            <person name="Ngom-Bru C."/>
            <person name="Barretto C."/>
        </authorList>
    </citation>
    <scope>NUCLEOTIDE SEQUENCE [LARGE SCALE GENOMIC DNA]</scope>
    <source>
        <strain evidence="2">LMG 26250</strain>
    </source>
</reference>
<name>A0ABM5V7G8_9ENTR</name>
<dbReference type="Proteomes" id="UP000067320">
    <property type="component" value="Chromosome"/>
</dbReference>